<sequence>MFQRSKAWSLFQSNLGETVWNLKTMVRFGLNPSPGYLIVMVDSESPPIRVSDMSEKESNFKFEKAIFVTDNWVIIHSAVKLLHIGLITK</sequence>
<reference evidence="2" key="1">
    <citation type="journal article" date="2015" name="PLoS Genet.">
        <title>The dynamic genome and transcriptome of the human fungal pathogen Blastomyces and close relative Emmonsia.</title>
        <authorList>
            <person name="Munoz J.F."/>
            <person name="Gauthier G.M."/>
            <person name="Desjardins C.A."/>
            <person name="Gallo J.E."/>
            <person name="Holder J."/>
            <person name="Sullivan T.D."/>
            <person name="Marty A.J."/>
            <person name="Carmen J.C."/>
            <person name="Chen Z."/>
            <person name="Ding L."/>
            <person name="Gujja S."/>
            <person name="Magrini V."/>
            <person name="Misas E."/>
            <person name="Mitreva M."/>
            <person name="Priest M."/>
            <person name="Saif S."/>
            <person name="Whiston E.A."/>
            <person name="Young S."/>
            <person name="Zeng Q."/>
            <person name="Goldman W.E."/>
            <person name="Mardis E.R."/>
            <person name="Taylor J.W."/>
            <person name="McEwen J.G."/>
            <person name="Clay O.K."/>
            <person name="Klein B.S."/>
            <person name="Cuomo C.A."/>
        </authorList>
    </citation>
    <scope>NUCLEOTIDE SEQUENCE [LARGE SCALE GENOMIC DNA]</scope>
    <source>
        <strain evidence="2">SLH14081</strain>
    </source>
</reference>
<organism evidence="1 2">
    <name type="scientific">Blastomyces gilchristii (strain SLH14081)</name>
    <name type="common">Blastomyces dermatitidis</name>
    <dbReference type="NCBI Taxonomy" id="559298"/>
    <lineage>
        <taxon>Eukaryota</taxon>
        <taxon>Fungi</taxon>
        <taxon>Dikarya</taxon>
        <taxon>Ascomycota</taxon>
        <taxon>Pezizomycotina</taxon>
        <taxon>Eurotiomycetes</taxon>
        <taxon>Eurotiomycetidae</taxon>
        <taxon>Onygenales</taxon>
        <taxon>Ajellomycetaceae</taxon>
        <taxon>Blastomyces</taxon>
    </lineage>
</organism>
<dbReference type="KEGG" id="bgh:BDBG_06404"/>
<accession>A0A179US31</accession>
<dbReference type="GeneID" id="8509211"/>
<protein>
    <submittedName>
        <fullName evidence="1">Uncharacterized protein</fullName>
    </submittedName>
</protein>
<evidence type="ECO:0000313" key="2">
    <source>
        <dbReference type="Proteomes" id="UP000002038"/>
    </source>
</evidence>
<dbReference type="AlphaFoldDB" id="A0A179US31"/>
<keyword evidence="2" id="KW-1185">Reference proteome</keyword>
<evidence type="ECO:0000313" key="1">
    <source>
        <dbReference type="EMBL" id="OAT10583.1"/>
    </source>
</evidence>
<dbReference type="Proteomes" id="UP000002038">
    <property type="component" value="Unassembled WGS sequence"/>
</dbReference>
<name>A0A179US31_BLAGS</name>
<proteinExistence type="predicted"/>
<dbReference type="EMBL" id="GG657460">
    <property type="protein sequence ID" value="OAT10583.1"/>
    <property type="molecule type" value="Genomic_DNA"/>
</dbReference>
<gene>
    <name evidence="1" type="ORF">BDBG_06404</name>
</gene>
<dbReference type="VEuPathDB" id="FungiDB:BDBG_06404"/>
<dbReference type="RefSeq" id="XP_031579408.1">
    <property type="nucleotide sequence ID" value="XM_031722595.1"/>
</dbReference>